<feature type="domain" description="DAGKc" evidence="9">
    <location>
        <begin position="7"/>
        <end position="138"/>
    </location>
</feature>
<dbReference type="GO" id="GO:0005524">
    <property type="term" value="F:ATP binding"/>
    <property type="evidence" value="ECO:0007669"/>
    <property type="project" value="UniProtKB-KW"/>
</dbReference>
<dbReference type="InterPro" id="IPR050187">
    <property type="entry name" value="Lipid_Phosphate_FormReg"/>
</dbReference>
<dbReference type="GO" id="GO:0005886">
    <property type="term" value="C:plasma membrane"/>
    <property type="evidence" value="ECO:0007669"/>
    <property type="project" value="TreeGrafter"/>
</dbReference>
<evidence type="ECO:0000313" key="10">
    <source>
        <dbReference type="EMBL" id="SOE72850.1"/>
    </source>
</evidence>
<dbReference type="Pfam" id="PF00781">
    <property type="entry name" value="DAGK_cat"/>
    <property type="match status" value="1"/>
</dbReference>
<dbReference type="RefSeq" id="WP_097061687.1">
    <property type="nucleotide sequence ID" value="NZ_BMLC01000004.1"/>
</dbReference>
<evidence type="ECO:0000256" key="4">
    <source>
        <dbReference type="ARBA" id="ARBA00022741"/>
    </source>
</evidence>
<sequence length="328" mass="34759">MKNTPASRPKRAAVVYNPIKVDIKKLRASVEAAEAAHGWATTAWFETSLEDAGQEVTASAIRRGASVVLAAGGDGTVRAVAEGLRGSGVALALIPSGTGNLLARNLELPLSDLNAGVQIAFGGDDRVIDLGMVEIVRDDGASEERGFLVMAGLGLDAKMIKNTSSTLKKAVGWLAYVDGIARSLPELKPIRLTYRLNNEPAKSIKVHTILVGNCGLLPGGLLLMPDAKPDDGLLDIAALRPQGPFGWANIWRKIAWENGVLRKSAIGRKIIDLSADVRDVTYVTAASLRMTVESPQEFQLDGDEFGEAKSVHAWVDPGALTVRVPAAV</sequence>
<keyword evidence="4" id="KW-0547">Nucleotide-binding</keyword>
<keyword evidence="7" id="KW-0444">Lipid biosynthesis</keyword>
<gene>
    <name evidence="10" type="ORF">SAMN06296378_2637</name>
</gene>
<evidence type="ECO:0000256" key="5">
    <source>
        <dbReference type="ARBA" id="ARBA00022777"/>
    </source>
</evidence>
<dbReference type="InterPro" id="IPR017438">
    <property type="entry name" value="ATP-NAD_kinase_N"/>
</dbReference>
<keyword evidence="8" id="KW-1208">Phospholipid metabolism</keyword>
<dbReference type="InterPro" id="IPR045540">
    <property type="entry name" value="YegS/DAGK_C"/>
</dbReference>
<name>A0A2C9A1D3_9MICO</name>
<evidence type="ECO:0000313" key="11">
    <source>
        <dbReference type="Proteomes" id="UP000219440"/>
    </source>
</evidence>
<comment type="cofactor">
    <cofactor evidence="1">
        <name>Mg(2+)</name>
        <dbReference type="ChEBI" id="CHEBI:18420"/>
    </cofactor>
</comment>
<evidence type="ECO:0000256" key="1">
    <source>
        <dbReference type="ARBA" id="ARBA00001946"/>
    </source>
</evidence>
<dbReference type="GO" id="GO:0008654">
    <property type="term" value="P:phospholipid biosynthetic process"/>
    <property type="evidence" value="ECO:0007669"/>
    <property type="project" value="UniProtKB-KW"/>
</dbReference>
<keyword evidence="7" id="KW-0443">Lipid metabolism</keyword>
<dbReference type="InterPro" id="IPR016064">
    <property type="entry name" value="NAD/diacylglycerol_kinase_sf"/>
</dbReference>
<dbReference type="SUPFAM" id="SSF111331">
    <property type="entry name" value="NAD kinase/diacylglycerol kinase-like"/>
    <property type="match status" value="1"/>
</dbReference>
<dbReference type="Gene3D" id="3.40.50.10330">
    <property type="entry name" value="Probable inorganic polyphosphate/atp-NAD kinase, domain 1"/>
    <property type="match status" value="1"/>
</dbReference>
<evidence type="ECO:0000256" key="2">
    <source>
        <dbReference type="ARBA" id="ARBA00005983"/>
    </source>
</evidence>
<dbReference type="Pfam" id="PF19279">
    <property type="entry name" value="YegS_C"/>
    <property type="match status" value="1"/>
</dbReference>
<keyword evidence="3" id="KW-0808">Transferase</keyword>
<dbReference type="PROSITE" id="PS50146">
    <property type="entry name" value="DAGK"/>
    <property type="match status" value="1"/>
</dbReference>
<dbReference type="OrthoDB" id="3171056at2"/>
<comment type="similarity">
    <text evidence="2">Belongs to the diacylglycerol/lipid kinase family.</text>
</comment>
<organism evidence="10 11">
    <name type="scientific">Salinibacterium xinjiangense</name>
    <dbReference type="NCBI Taxonomy" id="386302"/>
    <lineage>
        <taxon>Bacteria</taxon>
        <taxon>Bacillati</taxon>
        <taxon>Actinomycetota</taxon>
        <taxon>Actinomycetes</taxon>
        <taxon>Micrococcales</taxon>
        <taxon>Microbacteriaceae</taxon>
        <taxon>Salinibacterium</taxon>
    </lineage>
</organism>
<dbReference type="InterPro" id="IPR001206">
    <property type="entry name" value="Diacylglycerol_kinase_cat_dom"/>
</dbReference>
<keyword evidence="7" id="KW-0594">Phospholipid biosynthesis</keyword>
<evidence type="ECO:0000259" key="9">
    <source>
        <dbReference type="PROSITE" id="PS50146"/>
    </source>
</evidence>
<keyword evidence="6" id="KW-0067">ATP-binding</keyword>
<evidence type="ECO:0000256" key="8">
    <source>
        <dbReference type="ARBA" id="ARBA00023264"/>
    </source>
</evidence>
<dbReference type="AlphaFoldDB" id="A0A2C9A1D3"/>
<evidence type="ECO:0000256" key="7">
    <source>
        <dbReference type="ARBA" id="ARBA00023209"/>
    </source>
</evidence>
<protein>
    <submittedName>
        <fullName evidence="10">Diacylglycerol kinase family enzyme</fullName>
    </submittedName>
</protein>
<reference evidence="10 11" key="1">
    <citation type="submission" date="2017-09" db="EMBL/GenBank/DDBJ databases">
        <authorList>
            <person name="Ehlers B."/>
            <person name="Leendertz F.H."/>
        </authorList>
    </citation>
    <scope>NUCLEOTIDE SEQUENCE [LARGE SCALE GENOMIC DNA]</scope>
    <source>
        <strain evidence="10 11">CGMCC 1.05381</strain>
    </source>
</reference>
<dbReference type="Proteomes" id="UP000219440">
    <property type="component" value="Unassembled WGS sequence"/>
</dbReference>
<keyword evidence="5 10" id="KW-0418">Kinase</keyword>
<dbReference type="PANTHER" id="PTHR12358">
    <property type="entry name" value="SPHINGOSINE KINASE"/>
    <property type="match status" value="1"/>
</dbReference>
<dbReference type="PANTHER" id="PTHR12358:SF106">
    <property type="entry name" value="LIPID KINASE YEGS"/>
    <property type="match status" value="1"/>
</dbReference>
<dbReference type="GO" id="GO:0016301">
    <property type="term" value="F:kinase activity"/>
    <property type="evidence" value="ECO:0007669"/>
    <property type="project" value="UniProtKB-KW"/>
</dbReference>
<evidence type="ECO:0000256" key="3">
    <source>
        <dbReference type="ARBA" id="ARBA00022679"/>
    </source>
</evidence>
<proteinExistence type="inferred from homology"/>
<dbReference type="EMBL" id="OCST01000005">
    <property type="protein sequence ID" value="SOE72850.1"/>
    <property type="molecule type" value="Genomic_DNA"/>
</dbReference>
<dbReference type="Gene3D" id="2.60.200.40">
    <property type="match status" value="1"/>
</dbReference>
<keyword evidence="11" id="KW-1185">Reference proteome</keyword>
<evidence type="ECO:0000256" key="6">
    <source>
        <dbReference type="ARBA" id="ARBA00022840"/>
    </source>
</evidence>
<accession>A0A2C9A1D3</accession>